<dbReference type="Gene3D" id="1.10.30.50">
    <property type="match status" value="1"/>
</dbReference>
<dbReference type="CDD" id="cd00085">
    <property type="entry name" value="HNHc"/>
    <property type="match status" value="1"/>
</dbReference>
<feature type="domain" description="HNH nuclease" evidence="2">
    <location>
        <begin position="83"/>
        <end position="140"/>
    </location>
</feature>
<comment type="caution">
    <text evidence="3">The sequence shown here is derived from an EMBL/GenBank/DDBJ whole genome shotgun (WGS) entry which is preliminary data.</text>
</comment>
<keyword evidence="3" id="KW-0540">Nuclease</keyword>
<sequence>MHNLNKSSHDVDHGIKHTKKGLSQEKKDFIDNQNLKDDHVDYDNKASNGTLNSLTPKWTEDQMDEREIAYNLYSSNRPIIRNHWAELQKKNGNTAIVCPFCGLTDAVEMDHFIPRGKEKLFPEYSTHYTNLIPLCHNCNLAKGDDWKENGHQIFFNAYFDRLDEIEILECKISRDISTGIAISEIRLKISGYENEVCQRVVNTITRLKLLPLYTTDSNKILRSKTIEFKTEYEQQNTRYAGKDDYIGAKRGVIRTMSSNVDDFIAKLTYSAIVESNEYWDYVKSQL</sequence>
<accession>A0ABT5H7Z7</accession>
<dbReference type="Pfam" id="PF01844">
    <property type="entry name" value="HNH"/>
    <property type="match status" value="1"/>
</dbReference>
<evidence type="ECO:0000256" key="1">
    <source>
        <dbReference type="SAM" id="MobiDB-lite"/>
    </source>
</evidence>
<reference evidence="3 4" key="1">
    <citation type="submission" date="2023-01" db="EMBL/GenBank/DDBJ databases">
        <title>Exploring GABA producing Bacteroides strains toward improving mental health.</title>
        <authorList>
            <person name="Yousuf B."/>
            <person name="Bouhlel N.E."/>
            <person name="Mottawea W."/>
            <person name="Hammami R."/>
        </authorList>
    </citation>
    <scope>NUCLEOTIDE SEQUENCE [LARGE SCALE GENOMIC DNA]</scope>
    <source>
        <strain evidence="3 4">UO.H1054</strain>
    </source>
</reference>
<dbReference type="RefSeq" id="WP_272720412.1">
    <property type="nucleotide sequence ID" value="NZ_JAQPYS010000056.1"/>
</dbReference>
<keyword evidence="4" id="KW-1185">Reference proteome</keyword>
<evidence type="ECO:0000313" key="3">
    <source>
        <dbReference type="EMBL" id="MDC7136713.1"/>
    </source>
</evidence>
<feature type="region of interest" description="Disordered" evidence="1">
    <location>
        <begin position="1"/>
        <end position="28"/>
    </location>
</feature>
<name>A0ABT5H7Z7_9BACE</name>
<dbReference type="GO" id="GO:0004519">
    <property type="term" value="F:endonuclease activity"/>
    <property type="evidence" value="ECO:0007669"/>
    <property type="project" value="UniProtKB-KW"/>
</dbReference>
<keyword evidence="3" id="KW-0378">Hydrolase</keyword>
<proteinExistence type="predicted"/>
<keyword evidence="3" id="KW-0255">Endonuclease</keyword>
<gene>
    <name evidence="3" type="ORF">PQG98_10235</name>
</gene>
<protein>
    <submittedName>
        <fullName evidence="3">HNH endonuclease signature motif containing protein</fullName>
    </submittedName>
</protein>
<organism evidence="3 4">
    <name type="scientific">Bacteroides zhangwenhongii</name>
    <dbReference type="NCBI Taxonomy" id="2650157"/>
    <lineage>
        <taxon>Bacteria</taxon>
        <taxon>Pseudomonadati</taxon>
        <taxon>Bacteroidota</taxon>
        <taxon>Bacteroidia</taxon>
        <taxon>Bacteroidales</taxon>
        <taxon>Bacteroidaceae</taxon>
        <taxon>Bacteroides</taxon>
    </lineage>
</organism>
<dbReference type="SMART" id="SM00507">
    <property type="entry name" value="HNHc"/>
    <property type="match status" value="1"/>
</dbReference>
<dbReference type="InterPro" id="IPR002711">
    <property type="entry name" value="HNH"/>
</dbReference>
<evidence type="ECO:0000259" key="2">
    <source>
        <dbReference type="SMART" id="SM00507"/>
    </source>
</evidence>
<dbReference type="EMBL" id="JAQPYS010000056">
    <property type="protein sequence ID" value="MDC7136713.1"/>
    <property type="molecule type" value="Genomic_DNA"/>
</dbReference>
<dbReference type="InterPro" id="IPR003615">
    <property type="entry name" value="HNH_nuc"/>
</dbReference>
<dbReference type="Proteomes" id="UP001215398">
    <property type="component" value="Unassembled WGS sequence"/>
</dbReference>
<evidence type="ECO:0000313" key="4">
    <source>
        <dbReference type="Proteomes" id="UP001215398"/>
    </source>
</evidence>